<evidence type="ECO:0000313" key="1">
    <source>
        <dbReference type="EMBL" id="OJG13717.1"/>
    </source>
</evidence>
<organism evidence="1 2">
    <name type="scientific">Enterococcus canintestini</name>
    <dbReference type="NCBI Taxonomy" id="317010"/>
    <lineage>
        <taxon>Bacteria</taxon>
        <taxon>Bacillati</taxon>
        <taxon>Bacillota</taxon>
        <taxon>Bacilli</taxon>
        <taxon>Lactobacillales</taxon>
        <taxon>Enterococcaceae</taxon>
        <taxon>Enterococcus</taxon>
    </lineage>
</organism>
<dbReference type="EMBL" id="JXKG01000039">
    <property type="protein sequence ID" value="OJG13717.1"/>
    <property type="molecule type" value="Genomic_DNA"/>
</dbReference>
<name>A0A1L8R1X2_9ENTE</name>
<comment type="caution">
    <text evidence="1">The sequence shown here is derived from an EMBL/GenBank/DDBJ whole genome shotgun (WGS) entry which is preliminary data.</text>
</comment>
<evidence type="ECO:0000313" key="2">
    <source>
        <dbReference type="Proteomes" id="UP000182835"/>
    </source>
</evidence>
<dbReference type="Proteomes" id="UP000182835">
    <property type="component" value="Unassembled WGS sequence"/>
</dbReference>
<accession>A0A1L8R1X2</accession>
<sequence>MIKVLETLDDKQKGILLKANELYKNHLENTVHFIDDEISEIQFTRSEFIQ</sequence>
<reference evidence="1 2" key="1">
    <citation type="submission" date="2014-12" db="EMBL/GenBank/DDBJ databases">
        <title>Draft genome sequences of 29 type strains of Enterococci.</title>
        <authorList>
            <person name="Zhong Z."/>
            <person name="Sun Z."/>
            <person name="Liu W."/>
            <person name="Zhang W."/>
            <person name="Zhang H."/>
        </authorList>
    </citation>
    <scope>NUCLEOTIDE SEQUENCE [LARGE SCALE GENOMIC DNA]</scope>
    <source>
        <strain evidence="1 2">DSM 21207</strain>
    </source>
</reference>
<gene>
    <name evidence="1" type="ORF">RU96_GL001796</name>
</gene>
<dbReference type="AlphaFoldDB" id="A0A1L8R1X2"/>
<proteinExistence type="predicted"/>
<protein>
    <submittedName>
        <fullName evidence="1">Uncharacterized protein</fullName>
    </submittedName>
</protein>